<dbReference type="Proteomes" id="UP001187192">
    <property type="component" value="Unassembled WGS sequence"/>
</dbReference>
<organism evidence="1 2">
    <name type="scientific">Ficus carica</name>
    <name type="common">Common fig</name>
    <dbReference type="NCBI Taxonomy" id="3494"/>
    <lineage>
        <taxon>Eukaryota</taxon>
        <taxon>Viridiplantae</taxon>
        <taxon>Streptophyta</taxon>
        <taxon>Embryophyta</taxon>
        <taxon>Tracheophyta</taxon>
        <taxon>Spermatophyta</taxon>
        <taxon>Magnoliopsida</taxon>
        <taxon>eudicotyledons</taxon>
        <taxon>Gunneridae</taxon>
        <taxon>Pentapetalae</taxon>
        <taxon>rosids</taxon>
        <taxon>fabids</taxon>
        <taxon>Rosales</taxon>
        <taxon>Moraceae</taxon>
        <taxon>Ficeae</taxon>
        <taxon>Ficus</taxon>
    </lineage>
</organism>
<dbReference type="InterPro" id="IPR011043">
    <property type="entry name" value="Gal_Oxase/kelch_b-propeller"/>
</dbReference>
<reference evidence="1" key="1">
    <citation type="submission" date="2023-07" db="EMBL/GenBank/DDBJ databases">
        <title>draft genome sequence of fig (Ficus carica).</title>
        <authorList>
            <person name="Takahashi T."/>
            <person name="Nishimura K."/>
        </authorList>
    </citation>
    <scope>NUCLEOTIDE SEQUENCE</scope>
</reference>
<dbReference type="EMBL" id="BTGU01000006">
    <property type="protein sequence ID" value="GMN37274.1"/>
    <property type="molecule type" value="Genomic_DNA"/>
</dbReference>
<dbReference type="GO" id="GO:0080037">
    <property type="term" value="P:negative regulation of cytokinin-activated signaling pathway"/>
    <property type="evidence" value="ECO:0007669"/>
    <property type="project" value="InterPro"/>
</dbReference>
<sequence length="98" mass="11076">MCPRTCVYGDDEAMYMCQGGDLVKRKNATWQTVAKLPAEVDKIAYVVTWKGRMLVIGSAGFGDPHMAYVLDMDNYDWIKLKTPQEFSGHVQSGCYMEI</sequence>
<dbReference type="GO" id="GO:2000762">
    <property type="term" value="P:regulation of phenylpropanoid metabolic process"/>
    <property type="evidence" value="ECO:0007669"/>
    <property type="project" value="InterPro"/>
</dbReference>
<dbReference type="AlphaFoldDB" id="A0AA87ZHX6"/>
<keyword evidence="2" id="KW-1185">Reference proteome</keyword>
<gene>
    <name evidence="1" type="ORF">TIFTF001_006697</name>
</gene>
<dbReference type="PANTHER" id="PTHR46407">
    <property type="entry name" value="OS02G0208700 PROTEIN"/>
    <property type="match status" value="1"/>
</dbReference>
<dbReference type="SUPFAM" id="SSF50965">
    <property type="entry name" value="Galactose oxidase, central domain"/>
    <property type="match status" value="1"/>
</dbReference>
<accession>A0AA87ZHX6</accession>
<proteinExistence type="predicted"/>
<dbReference type="PANTHER" id="PTHR46407:SF3">
    <property type="entry name" value="OS02G0208700 PROTEIN"/>
    <property type="match status" value="1"/>
</dbReference>
<dbReference type="InterPro" id="IPR044595">
    <property type="entry name" value="KMD1-4"/>
</dbReference>
<name>A0AA87ZHX6_FICCA</name>
<comment type="caution">
    <text evidence="1">The sequence shown here is derived from an EMBL/GenBank/DDBJ whole genome shotgun (WGS) entry which is preliminary data.</text>
</comment>
<protein>
    <recommendedName>
        <fullName evidence="3">Galactose oxidase/kelch repeat superfamily protein</fullName>
    </recommendedName>
</protein>
<evidence type="ECO:0008006" key="3">
    <source>
        <dbReference type="Google" id="ProtNLM"/>
    </source>
</evidence>
<evidence type="ECO:0000313" key="1">
    <source>
        <dbReference type="EMBL" id="GMN37274.1"/>
    </source>
</evidence>
<evidence type="ECO:0000313" key="2">
    <source>
        <dbReference type="Proteomes" id="UP001187192"/>
    </source>
</evidence>